<evidence type="ECO:0000313" key="5">
    <source>
        <dbReference type="Proteomes" id="UP000243459"/>
    </source>
</evidence>
<dbReference type="InterPro" id="IPR029056">
    <property type="entry name" value="Ribokinase-like"/>
</dbReference>
<evidence type="ECO:0000313" key="4">
    <source>
        <dbReference type="EMBL" id="ONK55592.1"/>
    </source>
</evidence>
<feature type="compositionally biased region" description="Low complexity" evidence="3">
    <location>
        <begin position="244"/>
        <end position="256"/>
    </location>
</feature>
<dbReference type="GO" id="GO:0003872">
    <property type="term" value="F:6-phosphofructokinase activity"/>
    <property type="evidence" value="ECO:0007669"/>
    <property type="project" value="InterPro"/>
</dbReference>
<dbReference type="PANTHER" id="PTHR12592">
    <property type="entry name" value="ATP-DEPENDENT (S)-NAD(P)H-HYDRATE DEHYDRATASE FAMILY MEMBER"/>
    <property type="match status" value="1"/>
</dbReference>
<proteinExistence type="predicted"/>
<dbReference type="SUPFAM" id="SSF53784">
    <property type="entry name" value="Phosphofructokinase"/>
    <property type="match status" value="1"/>
</dbReference>
<dbReference type="EMBL" id="KV863363">
    <property type="protein sequence ID" value="ONK55592.1"/>
    <property type="molecule type" value="Genomic_DNA"/>
</dbReference>
<name>A0A1R3L7J6_ASPOF</name>
<feature type="compositionally biased region" description="Acidic residues" evidence="3">
    <location>
        <begin position="233"/>
        <end position="243"/>
    </location>
</feature>
<dbReference type="Proteomes" id="UP000243459">
    <property type="component" value="Unassembled WGS sequence"/>
</dbReference>
<keyword evidence="5" id="KW-1185">Reference proteome</keyword>
<evidence type="ECO:0000256" key="3">
    <source>
        <dbReference type="SAM" id="MobiDB-lite"/>
    </source>
</evidence>
<gene>
    <name evidence="4" type="ORF">A4U43_UnF1260</name>
</gene>
<dbReference type="Gramene" id="ONK55592">
    <property type="protein sequence ID" value="ONK55592"/>
    <property type="gene ID" value="A4U43_UnF1260"/>
</dbReference>
<dbReference type="Gene3D" id="3.40.1190.20">
    <property type="match status" value="1"/>
</dbReference>
<dbReference type="GO" id="GO:0110051">
    <property type="term" value="P:metabolite repair"/>
    <property type="evidence" value="ECO:0007669"/>
    <property type="project" value="TreeGrafter"/>
</dbReference>
<organism evidence="4 5">
    <name type="scientific">Asparagus officinalis</name>
    <name type="common">Garden asparagus</name>
    <dbReference type="NCBI Taxonomy" id="4686"/>
    <lineage>
        <taxon>Eukaryota</taxon>
        <taxon>Viridiplantae</taxon>
        <taxon>Streptophyta</taxon>
        <taxon>Embryophyta</taxon>
        <taxon>Tracheophyta</taxon>
        <taxon>Spermatophyta</taxon>
        <taxon>Magnoliopsida</taxon>
        <taxon>Liliopsida</taxon>
        <taxon>Asparagales</taxon>
        <taxon>Asparagaceae</taxon>
        <taxon>Asparagoideae</taxon>
        <taxon>Asparagus</taxon>
    </lineage>
</organism>
<accession>A0A1R3L7J6</accession>
<evidence type="ECO:0000256" key="2">
    <source>
        <dbReference type="ARBA" id="ARBA00022840"/>
    </source>
</evidence>
<dbReference type="SUPFAM" id="SSF53613">
    <property type="entry name" value="Ribokinase-like"/>
    <property type="match status" value="1"/>
</dbReference>
<dbReference type="AlphaFoldDB" id="A0A1R3L7J6"/>
<evidence type="ECO:0000256" key="1">
    <source>
        <dbReference type="ARBA" id="ARBA00022741"/>
    </source>
</evidence>
<feature type="region of interest" description="Disordered" evidence="3">
    <location>
        <begin position="222"/>
        <end position="267"/>
    </location>
</feature>
<feature type="compositionally biased region" description="Acidic residues" evidence="3">
    <location>
        <begin position="257"/>
        <end position="267"/>
    </location>
</feature>
<dbReference type="PANTHER" id="PTHR12592:SF0">
    <property type="entry name" value="ATP-DEPENDENT (S)-NAD(P)H-HYDRATE DEHYDRATASE"/>
    <property type="match status" value="1"/>
</dbReference>
<keyword evidence="1" id="KW-0547">Nucleotide-binding</keyword>
<dbReference type="GO" id="GO:0005524">
    <property type="term" value="F:ATP binding"/>
    <property type="evidence" value="ECO:0007669"/>
    <property type="project" value="UniProtKB-KW"/>
</dbReference>
<protein>
    <submittedName>
        <fullName evidence="4">Uncharacterized protein</fullName>
    </submittedName>
</protein>
<dbReference type="InterPro" id="IPR035966">
    <property type="entry name" value="PKF_sf"/>
</dbReference>
<dbReference type="GO" id="GO:0047453">
    <property type="term" value="F:ATP-dependent NAD(P)H-hydrate dehydratase activity"/>
    <property type="evidence" value="ECO:0007669"/>
    <property type="project" value="TreeGrafter"/>
</dbReference>
<reference evidence="5" key="1">
    <citation type="journal article" date="2017" name="Nat. Commun.">
        <title>The asparagus genome sheds light on the origin and evolution of a young Y chromosome.</title>
        <authorList>
            <person name="Harkess A."/>
            <person name="Zhou J."/>
            <person name="Xu C."/>
            <person name="Bowers J.E."/>
            <person name="Van der Hulst R."/>
            <person name="Ayyampalayam S."/>
            <person name="Mercati F."/>
            <person name="Riccardi P."/>
            <person name="McKain M.R."/>
            <person name="Kakrana A."/>
            <person name="Tang H."/>
            <person name="Ray J."/>
            <person name="Groenendijk J."/>
            <person name="Arikit S."/>
            <person name="Mathioni S.M."/>
            <person name="Nakano M."/>
            <person name="Shan H."/>
            <person name="Telgmann-Rauber A."/>
            <person name="Kanno A."/>
            <person name="Yue Z."/>
            <person name="Chen H."/>
            <person name="Li W."/>
            <person name="Chen Y."/>
            <person name="Xu X."/>
            <person name="Zhang Y."/>
            <person name="Luo S."/>
            <person name="Chen H."/>
            <person name="Gao J."/>
            <person name="Mao Z."/>
            <person name="Pires J.C."/>
            <person name="Luo M."/>
            <person name="Kudrna D."/>
            <person name="Wing R.A."/>
            <person name="Meyers B.C."/>
            <person name="Yi K."/>
            <person name="Kong H."/>
            <person name="Lavrijsen P."/>
            <person name="Sunseri F."/>
            <person name="Falavigna A."/>
            <person name="Ye Y."/>
            <person name="Leebens-Mack J.H."/>
            <person name="Chen G."/>
        </authorList>
    </citation>
    <scope>NUCLEOTIDE SEQUENCE [LARGE SCALE GENOMIC DNA]</scope>
    <source>
        <strain evidence="5">cv. DH0086</strain>
    </source>
</reference>
<sequence length="267" mass="28813">MINSTSNSLNKNPSTIIINLRSNASACLIACSLDPKMTSFQADCNATTKGSSPDAGDGTAEAHFIVDMEMRRLGLQSMEGADLSHVFCTKDASPVVKGYSPELIVHPVLEESYSVRDDEKASVAKRVLAEVSKWMERFDCFVVGPGLGRDPFLPGVTSNTDATQLAEIFAENKCSTKVIGVPVTFYGDLKNQFVEADVGFDTICKVNSQIISNICTDALSTSSETRTKTNGGDEIEGEIEDELGLASTRSSTSSGSFDEEFDEFREL</sequence>
<keyword evidence="2" id="KW-0067">ATP-binding</keyword>